<accession>A0AAP0F108</accession>
<evidence type="ECO:0000313" key="1">
    <source>
        <dbReference type="EMBL" id="KAK9103360.1"/>
    </source>
</evidence>
<sequence>MVSSPAYVAVPLKILVSYLCPKISIEKEREKQAQASREMEKGAGKYLLARLIQLMQLSVVGNWVKLSDEQWLVKLVSEFGTTADWVQPELRPFTLSFSVLGRLARAVETCFYRPRIDIF</sequence>
<name>A0AAP0F108_9MAGN</name>
<comment type="caution">
    <text evidence="1">The sequence shown here is derived from an EMBL/GenBank/DDBJ whole genome shotgun (WGS) entry which is preliminary data.</text>
</comment>
<gene>
    <name evidence="1" type="ORF">Sjap_020614</name>
</gene>
<proteinExistence type="predicted"/>
<reference evidence="1 2" key="1">
    <citation type="submission" date="2024-01" db="EMBL/GenBank/DDBJ databases">
        <title>Genome assemblies of Stephania.</title>
        <authorList>
            <person name="Yang L."/>
        </authorList>
    </citation>
    <scope>NUCLEOTIDE SEQUENCE [LARGE SCALE GENOMIC DNA]</scope>
    <source>
        <strain evidence="1">QJT</strain>
        <tissue evidence="1">Leaf</tissue>
    </source>
</reference>
<dbReference type="Proteomes" id="UP001417504">
    <property type="component" value="Unassembled WGS sequence"/>
</dbReference>
<dbReference type="AlphaFoldDB" id="A0AAP0F108"/>
<keyword evidence="2" id="KW-1185">Reference proteome</keyword>
<dbReference type="EMBL" id="JBBNAE010000008">
    <property type="protein sequence ID" value="KAK9103360.1"/>
    <property type="molecule type" value="Genomic_DNA"/>
</dbReference>
<organism evidence="1 2">
    <name type="scientific">Stephania japonica</name>
    <dbReference type="NCBI Taxonomy" id="461633"/>
    <lineage>
        <taxon>Eukaryota</taxon>
        <taxon>Viridiplantae</taxon>
        <taxon>Streptophyta</taxon>
        <taxon>Embryophyta</taxon>
        <taxon>Tracheophyta</taxon>
        <taxon>Spermatophyta</taxon>
        <taxon>Magnoliopsida</taxon>
        <taxon>Ranunculales</taxon>
        <taxon>Menispermaceae</taxon>
        <taxon>Menispermoideae</taxon>
        <taxon>Cissampelideae</taxon>
        <taxon>Stephania</taxon>
    </lineage>
</organism>
<protein>
    <submittedName>
        <fullName evidence="1">Uncharacterized protein</fullName>
    </submittedName>
</protein>
<evidence type="ECO:0000313" key="2">
    <source>
        <dbReference type="Proteomes" id="UP001417504"/>
    </source>
</evidence>